<name>A0AA87YZ14_FICCA</name>
<gene>
    <name evidence="1" type="ORF">TIFTF001_047787</name>
    <name evidence="2" type="ORF">TIFTF001_047788</name>
</gene>
<organism evidence="2 3">
    <name type="scientific">Ficus carica</name>
    <name type="common">Common fig</name>
    <dbReference type="NCBI Taxonomy" id="3494"/>
    <lineage>
        <taxon>Eukaryota</taxon>
        <taxon>Viridiplantae</taxon>
        <taxon>Streptophyta</taxon>
        <taxon>Embryophyta</taxon>
        <taxon>Tracheophyta</taxon>
        <taxon>Spermatophyta</taxon>
        <taxon>Magnoliopsida</taxon>
        <taxon>eudicotyledons</taxon>
        <taxon>Gunneridae</taxon>
        <taxon>Pentapetalae</taxon>
        <taxon>rosids</taxon>
        <taxon>fabids</taxon>
        <taxon>Rosales</taxon>
        <taxon>Moraceae</taxon>
        <taxon>Ficeae</taxon>
        <taxon>Ficus</taxon>
    </lineage>
</organism>
<evidence type="ECO:0000313" key="3">
    <source>
        <dbReference type="Proteomes" id="UP001187192"/>
    </source>
</evidence>
<sequence length="128" mass="14225">MIYYKLIKRASHSLGSFEILHKLCARGTEHRRDEELHLSDAAMEAVACTTSKVVRLPLVQHELETITGALRPVGELLGVAQIAVHEALNVRQQVYAVWIGLAIRVRGPCSGQPDYGTTRLASTRTRHD</sequence>
<keyword evidence="3" id="KW-1185">Reference proteome</keyword>
<comment type="caution">
    <text evidence="2">The sequence shown here is derived from an EMBL/GenBank/DDBJ whole genome shotgun (WGS) entry which is preliminary data.</text>
</comment>
<protein>
    <submittedName>
        <fullName evidence="2">Uncharacterized protein</fullName>
    </submittedName>
</protein>
<evidence type="ECO:0000313" key="2">
    <source>
        <dbReference type="EMBL" id="GMN26223.1"/>
    </source>
</evidence>
<evidence type="ECO:0000313" key="1">
    <source>
        <dbReference type="EMBL" id="GMN26209.1"/>
    </source>
</evidence>
<reference evidence="2" key="1">
    <citation type="submission" date="2023-07" db="EMBL/GenBank/DDBJ databases">
        <title>draft genome sequence of fig (Ficus carica).</title>
        <authorList>
            <person name="Takahashi T."/>
            <person name="Nishimura K."/>
        </authorList>
    </citation>
    <scope>NUCLEOTIDE SEQUENCE</scope>
</reference>
<dbReference type="EMBL" id="BTGU01005624">
    <property type="protein sequence ID" value="GMN26209.1"/>
    <property type="molecule type" value="Genomic_DNA"/>
</dbReference>
<dbReference type="EMBL" id="BTGU01005625">
    <property type="protein sequence ID" value="GMN26223.1"/>
    <property type="molecule type" value="Genomic_DNA"/>
</dbReference>
<accession>A0AA87YZ14</accession>
<dbReference type="Proteomes" id="UP001187192">
    <property type="component" value="Unassembled WGS sequence"/>
</dbReference>
<proteinExistence type="predicted"/>
<dbReference type="AlphaFoldDB" id="A0AA87YZ14"/>